<accession>A0A2P4X610</accession>
<name>A0A2P4X610_9STRA</name>
<evidence type="ECO:0000313" key="2">
    <source>
        <dbReference type="Proteomes" id="UP000237271"/>
    </source>
</evidence>
<reference evidence="1 2" key="1">
    <citation type="journal article" date="2017" name="Genome Biol. Evol.">
        <title>Phytophthora megakarya and P. palmivora, closely related causal agents of cacao black pod rot, underwent increases in genome sizes and gene numbers by different mechanisms.</title>
        <authorList>
            <person name="Ali S.S."/>
            <person name="Shao J."/>
            <person name="Lary D.J."/>
            <person name="Kronmiller B."/>
            <person name="Shen D."/>
            <person name="Strem M.D."/>
            <person name="Amoako-Attah I."/>
            <person name="Akrofi A.Y."/>
            <person name="Begoude B.A."/>
            <person name="Ten Hoopen G.M."/>
            <person name="Coulibaly K."/>
            <person name="Kebe B.I."/>
            <person name="Melnick R.L."/>
            <person name="Guiltinan M.J."/>
            <person name="Tyler B.M."/>
            <person name="Meinhardt L.W."/>
            <person name="Bailey B.A."/>
        </authorList>
    </citation>
    <scope>NUCLEOTIDE SEQUENCE [LARGE SCALE GENOMIC DNA]</scope>
    <source>
        <strain evidence="2">sbr112.9</strain>
    </source>
</reference>
<dbReference type="AlphaFoldDB" id="A0A2P4X610"/>
<dbReference type="Proteomes" id="UP000237271">
    <property type="component" value="Unassembled WGS sequence"/>
</dbReference>
<dbReference type="EMBL" id="NCKW01016462">
    <property type="protein sequence ID" value="POM60988.1"/>
    <property type="molecule type" value="Genomic_DNA"/>
</dbReference>
<protein>
    <submittedName>
        <fullName evidence="1">Uncharacterized protein</fullName>
    </submittedName>
</protein>
<organism evidence="1 2">
    <name type="scientific">Phytophthora palmivora</name>
    <dbReference type="NCBI Taxonomy" id="4796"/>
    <lineage>
        <taxon>Eukaryota</taxon>
        <taxon>Sar</taxon>
        <taxon>Stramenopiles</taxon>
        <taxon>Oomycota</taxon>
        <taxon>Peronosporomycetes</taxon>
        <taxon>Peronosporales</taxon>
        <taxon>Peronosporaceae</taxon>
        <taxon>Phytophthora</taxon>
    </lineage>
</organism>
<evidence type="ECO:0000313" key="1">
    <source>
        <dbReference type="EMBL" id="POM60988.1"/>
    </source>
</evidence>
<comment type="caution">
    <text evidence="1">The sequence shown here is derived from an EMBL/GenBank/DDBJ whole genome shotgun (WGS) entry which is preliminary data.</text>
</comment>
<proteinExistence type="predicted"/>
<gene>
    <name evidence="1" type="ORF">PHPALM_30072</name>
</gene>
<sequence>MKKVETMFGERAGLVEAENAHLATKGDTLDVEKTPCFSSRCEAFTCSTVMTTGKGGLTTAESMKTEVKNVAY</sequence>
<keyword evidence="2" id="KW-1185">Reference proteome</keyword>